<dbReference type="SMART" id="SM00028">
    <property type="entry name" value="TPR"/>
    <property type="match status" value="2"/>
</dbReference>
<dbReference type="Proteomes" id="UP000095283">
    <property type="component" value="Unplaced"/>
</dbReference>
<name>A0A1I7XKZ7_HETBA</name>
<reference evidence="2" key="1">
    <citation type="submission" date="2016-11" db="UniProtKB">
        <authorList>
            <consortium name="WormBaseParasite"/>
        </authorList>
    </citation>
    <scope>IDENTIFICATION</scope>
</reference>
<dbReference type="AlphaFoldDB" id="A0A1I7XKZ7"/>
<accession>A0A1I7XKZ7</accession>
<evidence type="ECO:0000313" key="2">
    <source>
        <dbReference type="WBParaSite" id="Hba_18193"/>
    </source>
</evidence>
<sequence length="122" mass="13663">MEKVDFTNEILSHLEKAVAVDPKDPYALHLLGVQQYNKKDYNAAISSFQKAESIRANFSSSNLYYLGVSLKISGKTDDAIKNLKQAVITMPKCGDDRKASIQAKEQLRILGVKPEEYIVEDL</sequence>
<dbReference type="InterPro" id="IPR019734">
    <property type="entry name" value="TPR_rpt"/>
</dbReference>
<dbReference type="SUPFAM" id="SSF48452">
    <property type="entry name" value="TPR-like"/>
    <property type="match status" value="1"/>
</dbReference>
<evidence type="ECO:0000313" key="1">
    <source>
        <dbReference type="Proteomes" id="UP000095283"/>
    </source>
</evidence>
<dbReference type="Gene3D" id="1.25.40.10">
    <property type="entry name" value="Tetratricopeptide repeat domain"/>
    <property type="match status" value="1"/>
</dbReference>
<keyword evidence="1" id="KW-1185">Reference proteome</keyword>
<dbReference type="Pfam" id="PF12895">
    <property type="entry name" value="ANAPC3"/>
    <property type="match status" value="1"/>
</dbReference>
<dbReference type="InterPro" id="IPR011990">
    <property type="entry name" value="TPR-like_helical_dom_sf"/>
</dbReference>
<organism evidence="1 2">
    <name type="scientific">Heterorhabditis bacteriophora</name>
    <name type="common">Entomopathogenic nematode worm</name>
    <dbReference type="NCBI Taxonomy" id="37862"/>
    <lineage>
        <taxon>Eukaryota</taxon>
        <taxon>Metazoa</taxon>
        <taxon>Ecdysozoa</taxon>
        <taxon>Nematoda</taxon>
        <taxon>Chromadorea</taxon>
        <taxon>Rhabditida</taxon>
        <taxon>Rhabditina</taxon>
        <taxon>Rhabditomorpha</taxon>
        <taxon>Strongyloidea</taxon>
        <taxon>Heterorhabditidae</taxon>
        <taxon>Heterorhabditis</taxon>
    </lineage>
</organism>
<dbReference type="WBParaSite" id="Hba_18193">
    <property type="protein sequence ID" value="Hba_18193"/>
    <property type="gene ID" value="Hba_18193"/>
</dbReference>
<protein>
    <submittedName>
        <fullName evidence="2">TPR_REGION domain-containing protein</fullName>
    </submittedName>
</protein>
<proteinExistence type="predicted"/>